<evidence type="ECO:0000313" key="3">
    <source>
        <dbReference type="Proteomes" id="UP000000845"/>
    </source>
</evidence>
<name>D1AQX2_SEBTE</name>
<organism evidence="2 3">
    <name type="scientific">Sebaldella termitidis (strain ATCC 33386 / NCTC 11300)</name>
    <dbReference type="NCBI Taxonomy" id="526218"/>
    <lineage>
        <taxon>Bacteria</taxon>
        <taxon>Fusobacteriati</taxon>
        <taxon>Fusobacteriota</taxon>
        <taxon>Fusobacteriia</taxon>
        <taxon>Fusobacteriales</taxon>
        <taxon>Leptotrichiaceae</taxon>
        <taxon>Sebaldella</taxon>
    </lineage>
</organism>
<dbReference type="InterPro" id="IPR011990">
    <property type="entry name" value="TPR-like_helical_dom_sf"/>
</dbReference>
<dbReference type="Pfam" id="PF13431">
    <property type="entry name" value="TPR_17"/>
    <property type="match status" value="1"/>
</dbReference>
<dbReference type="PANTHER" id="PTHR12558">
    <property type="entry name" value="CELL DIVISION CYCLE 16,23,27"/>
    <property type="match status" value="1"/>
</dbReference>
<dbReference type="Proteomes" id="UP000000845">
    <property type="component" value="Chromosome"/>
</dbReference>
<keyword evidence="3" id="KW-1185">Reference proteome</keyword>
<dbReference type="SUPFAM" id="SSF48452">
    <property type="entry name" value="TPR-like"/>
    <property type="match status" value="1"/>
</dbReference>
<feature type="repeat" description="TPR" evidence="1">
    <location>
        <begin position="199"/>
        <end position="232"/>
    </location>
</feature>
<dbReference type="PROSITE" id="PS50293">
    <property type="entry name" value="TPR_REGION"/>
    <property type="match status" value="1"/>
</dbReference>
<dbReference type="SMART" id="SM00028">
    <property type="entry name" value="TPR"/>
    <property type="match status" value="5"/>
</dbReference>
<proteinExistence type="predicted"/>
<dbReference type="EMBL" id="CP001739">
    <property type="protein sequence ID" value="ACZ10382.1"/>
    <property type="molecule type" value="Genomic_DNA"/>
</dbReference>
<dbReference type="KEGG" id="str:Sterm_3548"/>
<keyword evidence="1" id="KW-0802">TPR repeat</keyword>
<dbReference type="RefSeq" id="WP_012862964.1">
    <property type="nucleotide sequence ID" value="NC_013517.1"/>
</dbReference>
<reference evidence="2 3" key="2">
    <citation type="journal article" date="2010" name="Stand. Genomic Sci.">
        <title>Complete genome sequence of Sebaldella termitidis type strain (NCTC 11300).</title>
        <authorList>
            <person name="Harmon-Smith M."/>
            <person name="Celia L."/>
            <person name="Chertkov O."/>
            <person name="Lapidus A."/>
            <person name="Copeland A."/>
            <person name="Glavina Del Rio T."/>
            <person name="Nolan M."/>
            <person name="Lucas S."/>
            <person name="Tice H."/>
            <person name="Cheng J.F."/>
            <person name="Han C."/>
            <person name="Detter J.C."/>
            <person name="Bruce D."/>
            <person name="Goodwin L."/>
            <person name="Pitluck S."/>
            <person name="Pati A."/>
            <person name="Liolios K."/>
            <person name="Ivanova N."/>
            <person name="Mavromatis K."/>
            <person name="Mikhailova N."/>
            <person name="Chen A."/>
            <person name="Palaniappan K."/>
            <person name="Land M."/>
            <person name="Hauser L."/>
            <person name="Chang Y.J."/>
            <person name="Jeffries C.D."/>
            <person name="Brettin T."/>
            <person name="Goker M."/>
            <person name="Beck B."/>
            <person name="Bristow J."/>
            <person name="Eisen J.A."/>
            <person name="Markowitz V."/>
            <person name="Hugenholtz P."/>
            <person name="Kyrpides N.C."/>
            <person name="Klenk H.P."/>
            <person name="Chen F."/>
        </authorList>
    </citation>
    <scope>NUCLEOTIDE SEQUENCE [LARGE SCALE GENOMIC DNA]</scope>
    <source>
        <strain evidence="3">ATCC 33386 / NCTC 11300</strain>
    </source>
</reference>
<sequence>MKKIFLIMLLVCTVLSCNNLKSEEKLPDDLKIYQDSGIEETIKYLEKMGRTDPQNKAYYTAKMGYYYIEEKDYEKAEAVLNKALEINPNEGYAYNELGYLQSIQGKTDLALKTYVKGSEKDPGMGGNFYGAGAIYSDMGEYDKAEKNFEKAIALYTKAEAKDKADKAARMLYFTYLDKGERDKARKFLNDSVSKGLAQGYFYSQLANFYYEEKNFDEALKYNLKGLKADPDEAENYFGAGVNYYYKRDNKQALKYLEKVVPMYQKNQSLDYLGDAYAYLYKINIEEGNKEKADEIEAAAGQELGKENWEKKKF</sequence>
<feature type="repeat" description="TPR" evidence="1">
    <location>
        <begin position="233"/>
        <end position="266"/>
    </location>
</feature>
<protein>
    <submittedName>
        <fullName evidence="2">Tetratricopeptide TPR_2 repeat protein</fullName>
    </submittedName>
</protein>
<evidence type="ECO:0000313" key="2">
    <source>
        <dbReference type="EMBL" id="ACZ10382.1"/>
    </source>
</evidence>
<feature type="repeat" description="TPR" evidence="1">
    <location>
        <begin position="125"/>
        <end position="158"/>
    </location>
</feature>
<dbReference type="AlphaFoldDB" id="D1AQX2"/>
<feature type="repeat" description="TPR" evidence="1">
    <location>
        <begin position="57"/>
        <end position="90"/>
    </location>
</feature>
<dbReference type="Gene3D" id="1.25.40.10">
    <property type="entry name" value="Tetratricopeptide repeat domain"/>
    <property type="match status" value="2"/>
</dbReference>
<dbReference type="InterPro" id="IPR019734">
    <property type="entry name" value="TPR_rpt"/>
</dbReference>
<dbReference type="PANTHER" id="PTHR12558:SF13">
    <property type="entry name" value="CELL DIVISION CYCLE PROTEIN 27 HOMOLOG"/>
    <property type="match status" value="1"/>
</dbReference>
<dbReference type="PROSITE" id="PS51257">
    <property type="entry name" value="PROKAR_LIPOPROTEIN"/>
    <property type="match status" value="1"/>
</dbReference>
<evidence type="ECO:0000256" key="1">
    <source>
        <dbReference type="PROSITE-ProRule" id="PRU00339"/>
    </source>
</evidence>
<reference evidence="3" key="1">
    <citation type="submission" date="2009-09" db="EMBL/GenBank/DDBJ databases">
        <title>The complete chromosome of Sebaldella termitidis ATCC 33386.</title>
        <authorList>
            <consortium name="US DOE Joint Genome Institute (JGI-PGF)"/>
            <person name="Lucas S."/>
            <person name="Copeland A."/>
            <person name="Lapidus A."/>
            <person name="Glavina del Rio T."/>
            <person name="Dalin E."/>
            <person name="Tice H."/>
            <person name="Bruce D."/>
            <person name="Goodwin L."/>
            <person name="Pitluck S."/>
            <person name="Kyrpides N."/>
            <person name="Mavromatis K."/>
            <person name="Ivanova N."/>
            <person name="Mikhailova N."/>
            <person name="Sims D."/>
            <person name="Meincke L."/>
            <person name="Brettin T."/>
            <person name="Detter J.C."/>
            <person name="Han C."/>
            <person name="Larimer F."/>
            <person name="Land M."/>
            <person name="Hauser L."/>
            <person name="Markowitz V."/>
            <person name="Cheng J.F."/>
            <person name="Hugenholtz P."/>
            <person name="Woyke T."/>
            <person name="Wu D."/>
            <person name="Eisen J.A."/>
        </authorList>
    </citation>
    <scope>NUCLEOTIDE SEQUENCE [LARGE SCALE GENOMIC DNA]</scope>
    <source>
        <strain evidence="3">ATCC 33386 / NCTC 11300</strain>
    </source>
</reference>
<dbReference type="eggNOG" id="COG0457">
    <property type="taxonomic scope" value="Bacteria"/>
</dbReference>
<dbReference type="PROSITE" id="PS50005">
    <property type="entry name" value="TPR"/>
    <property type="match status" value="4"/>
</dbReference>
<dbReference type="STRING" id="526218.Sterm_3548"/>
<dbReference type="HOGENOM" id="CLU_888241_0_0_0"/>
<dbReference type="Pfam" id="PF13181">
    <property type="entry name" value="TPR_8"/>
    <property type="match status" value="2"/>
</dbReference>
<gene>
    <name evidence="2" type="ordered locus">Sterm_3548</name>
</gene>
<accession>D1AQX2</accession>